<dbReference type="GO" id="GO:0034715">
    <property type="term" value="C:pICln-Sm protein complex"/>
    <property type="evidence" value="ECO:0007669"/>
    <property type="project" value="TreeGrafter"/>
</dbReference>
<dbReference type="InterPro" id="IPR039924">
    <property type="entry name" value="ICln/Lot5/Saf5"/>
</dbReference>
<dbReference type="GO" id="GO:0016020">
    <property type="term" value="C:membrane"/>
    <property type="evidence" value="ECO:0007669"/>
    <property type="project" value="UniProtKB-SubCell"/>
</dbReference>
<dbReference type="RefSeq" id="XP_062635855.1">
    <property type="nucleotide sequence ID" value="XM_062777625.1"/>
</dbReference>
<dbReference type="EMBL" id="MU853597">
    <property type="protein sequence ID" value="KAK4142484.1"/>
    <property type="molecule type" value="Genomic_DNA"/>
</dbReference>
<dbReference type="GeneID" id="87814238"/>
<dbReference type="InterPro" id="IPR011993">
    <property type="entry name" value="PH-like_dom_sf"/>
</dbReference>
<evidence type="ECO:0000256" key="7">
    <source>
        <dbReference type="ARBA" id="ARBA00022692"/>
    </source>
</evidence>
<dbReference type="InterPro" id="IPR003378">
    <property type="entry name" value="Fringe-like_glycosylTrfase"/>
</dbReference>
<evidence type="ECO:0000313" key="14">
    <source>
        <dbReference type="EMBL" id="KAK4142484.1"/>
    </source>
</evidence>
<keyword evidence="8" id="KW-0735">Signal-anchor</keyword>
<dbReference type="Pfam" id="PF03517">
    <property type="entry name" value="Voldacs"/>
    <property type="match status" value="1"/>
</dbReference>
<feature type="region of interest" description="Disordered" evidence="12">
    <location>
        <begin position="312"/>
        <end position="332"/>
    </location>
</feature>
<dbReference type="Gene3D" id="2.30.29.30">
    <property type="entry name" value="Pleckstrin-homology domain (PH domain)/Phosphotyrosine-binding domain (PTB)"/>
    <property type="match status" value="1"/>
</dbReference>
<dbReference type="GO" id="GO:0000387">
    <property type="term" value="P:spliceosomal snRNP assembly"/>
    <property type="evidence" value="ECO:0007669"/>
    <property type="project" value="TreeGrafter"/>
</dbReference>
<comment type="caution">
    <text evidence="14">The sequence shown here is derived from an EMBL/GenBank/DDBJ whole genome shotgun (WGS) entry which is preliminary data.</text>
</comment>
<dbReference type="AlphaFoldDB" id="A0AAN6V0K4"/>
<evidence type="ECO:0000256" key="3">
    <source>
        <dbReference type="ARBA" id="ARBA00004606"/>
    </source>
</evidence>
<dbReference type="GO" id="GO:0016757">
    <property type="term" value="F:glycosyltransferase activity"/>
    <property type="evidence" value="ECO:0007669"/>
    <property type="project" value="UniProtKB-KW"/>
</dbReference>
<accession>A0AAN6V0K4</accession>
<keyword evidence="5" id="KW-0328">Glycosyltransferase</keyword>
<comment type="subcellular location">
    <subcellularLocation>
        <location evidence="2">Cytoplasm</location>
    </subcellularLocation>
    <subcellularLocation>
        <location evidence="3">Membrane</location>
        <topology evidence="3">Single-pass type II membrane protein</topology>
    </subcellularLocation>
    <subcellularLocation>
        <location evidence="1">Nucleus</location>
    </subcellularLocation>
</comment>
<keyword evidence="9" id="KW-1133">Transmembrane helix</keyword>
<evidence type="ECO:0000256" key="10">
    <source>
        <dbReference type="ARBA" id="ARBA00023136"/>
    </source>
</evidence>
<reference evidence="14" key="1">
    <citation type="journal article" date="2023" name="Mol. Phylogenet. Evol.">
        <title>Genome-scale phylogeny and comparative genomics of the fungal order Sordariales.</title>
        <authorList>
            <person name="Hensen N."/>
            <person name="Bonometti L."/>
            <person name="Westerberg I."/>
            <person name="Brannstrom I.O."/>
            <person name="Guillou S."/>
            <person name="Cros-Aarteil S."/>
            <person name="Calhoun S."/>
            <person name="Haridas S."/>
            <person name="Kuo A."/>
            <person name="Mondo S."/>
            <person name="Pangilinan J."/>
            <person name="Riley R."/>
            <person name="LaButti K."/>
            <person name="Andreopoulos B."/>
            <person name="Lipzen A."/>
            <person name="Chen C."/>
            <person name="Yan M."/>
            <person name="Daum C."/>
            <person name="Ng V."/>
            <person name="Clum A."/>
            <person name="Steindorff A."/>
            <person name="Ohm R.A."/>
            <person name="Martin F."/>
            <person name="Silar P."/>
            <person name="Natvig D.O."/>
            <person name="Lalanne C."/>
            <person name="Gautier V."/>
            <person name="Ament-Velasquez S.L."/>
            <person name="Kruys A."/>
            <person name="Hutchinson M.I."/>
            <person name="Powell A.J."/>
            <person name="Barry K."/>
            <person name="Miller A.N."/>
            <person name="Grigoriev I.V."/>
            <person name="Debuchy R."/>
            <person name="Gladieux P."/>
            <person name="Hiltunen Thoren M."/>
            <person name="Johannesson H."/>
        </authorList>
    </citation>
    <scope>NUCLEOTIDE SEQUENCE</scope>
    <source>
        <strain evidence="14">CBS 141.50</strain>
    </source>
</reference>
<name>A0AAN6V0K4_9PEZI</name>
<dbReference type="GO" id="GO:0005829">
    <property type="term" value="C:cytosol"/>
    <property type="evidence" value="ECO:0007669"/>
    <property type="project" value="TreeGrafter"/>
</dbReference>
<evidence type="ECO:0000313" key="15">
    <source>
        <dbReference type="Proteomes" id="UP001302676"/>
    </source>
</evidence>
<dbReference type="Proteomes" id="UP001302676">
    <property type="component" value="Unassembled WGS sequence"/>
</dbReference>
<evidence type="ECO:0000256" key="11">
    <source>
        <dbReference type="ARBA" id="ARBA00023242"/>
    </source>
</evidence>
<proteinExistence type="predicted"/>
<reference evidence="14" key="2">
    <citation type="submission" date="2023-05" db="EMBL/GenBank/DDBJ databases">
        <authorList>
            <consortium name="Lawrence Berkeley National Laboratory"/>
            <person name="Steindorff A."/>
            <person name="Hensen N."/>
            <person name="Bonometti L."/>
            <person name="Westerberg I."/>
            <person name="Brannstrom I.O."/>
            <person name="Guillou S."/>
            <person name="Cros-Aarteil S."/>
            <person name="Calhoun S."/>
            <person name="Haridas S."/>
            <person name="Kuo A."/>
            <person name="Mondo S."/>
            <person name="Pangilinan J."/>
            <person name="Riley R."/>
            <person name="Labutti K."/>
            <person name="Andreopoulos B."/>
            <person name="Lipzen A."/>
            <person name="Chen C."/>
            <person name="Yanf M."/>
            <person name="Daum C."/>
            <person name="Ng V."/>
            <person name="Clum A."/>
            <person name="Ohm R."/>
            <person name="Martin F."/>
            <person name="Silar P."/>
            <person name="Natvig D."/>
            <person name="Lalanne C."/>
            <person name="Gautier V."/>
            <person name="Ament-Velasquez S.L."/>
            <person name="Kruys A."/>
            <person name="Hutchinson M.I."/>
            <person name="Powell A.J."/>
            <person name="Barry K."/>
            <person name="Miller A.N."/>
            <person name="Grigoriev I.V."/>
            <person name="Debuchy R."/>
            <person name="Gladieux P."/>
            <person name="Thoren M.H."/>
            <person name="Johannesson H."/>
        </authorList>
    </citation>
    <scope>NUCLEOTIDE SEQUENCE</scope>
    <source>
        <strain evidence="14">CBS 141.50</strain>
    </source>
</reference>
<evidence type="ECO:0000256" key="8">
    <source>
        <dbReference type="ARBA" id="ARBA00022968"/>
    </source>
</evidence>
<evidence type="ECO:0000256" key="6">
    <source>
        <dbReference type="ARBA" id="ARBA00022679"/>
    </source>
</evidence>
<keyword evidence="7" id="KW-0812">Transmembrane</keyword>
<keyword evidence="4" id="KW-0963">Cytoplasm</keyword>
<keyword evidence="15" id="KW-1185">Reference proteome</keyword>
<dbReference type="PANTHER" id="PTHR21399">
    <property type="entry name" value="CHLORIDE CONDUCTANCE REGULATORY PROTEIN ICLN"/>
    <property type="match status" value="1"/>
</dbReference>
<keyword evidence="6" id="KW-0808">Transferase</keyword>
<dbReference type="PANTHER" id="PTHR21399:SF0">
    <property type="entry name" value="METHYLOSOME SUBUNIT PICLN"/>
    <property type="match status" value="1"/>
</dbReference>
<evidence type="ECO:0000256" key="1">
    <source>
        <dbReference type="ARBA" id="ARBA00004123"/>
    </source>
</evidence>
<evidence type="ECO:0000256" key="4">
    <source>
        <dbReference type="ARBA" id="ARBA00022490"/>
    </source>
</evidence>
<keyword evidence="11" id="KW-0539">Nucleus</keyword>
<sequence length="812" mass="89934">MSLQTVRSPFVLGDYTPLSEHQEQTPDSFYDGKPVLHYHATGVKAWIPKSQRGKLPFFPADLSSAPTAPENAALSGQTEESVEQAVDLFVNSQCASSFTLSAFPLLGKEKSKANRSRNLSIFCPSAESGVSIPYQQISIHAIKTLRAASETYPSVYLQLELAAGGSSDDDFDTVELTLIPQSQPTTTPAPEADSATPNKSQATLLFDAISECSNLNPDPVQDGDDDFDADEDGAQIIFEGDQEAIEGFSGVFAGAADGGLPPAMPGSGGWITAENVHEYFDEEGNWIGEGAGGDEQEELGEGAGVVHAREEGEAEGDGINGAGEEGETKRARRDGLRVTMTSWNRVGLGPQHNWRRNPRRPPRLFGMRLRPRTLLILTLTTFLLLILLPYDNTIRLAFRWNALQLRAALFDSSTPDERWVYASPPAYPVDVAEDVVVIVKTGFGTRERVPAWLDALGRGNEFRDFLVIADSEGMIDYDKGKGEEKGLKVHDAVGYSVQLHLRGWEGHPRVVKYRELTEAIYRGDEKVALELCRRFGWELDSMKFISGLEMAFQKYPHKHWYLLVDDDTFIIQPSLKPLLAHLNPSQPHYLGNAVGDFKARFAHGGSAVILSHAAMRALITNQRALASVYLDSLDETWGDRLLAKALLKLGIHLDESYSHLFNGEPPTLTKIRADRLCSPLVSFHKLPSPAAMREVGEYFRNVSKPVIWNDLWDVYGQTPPWKQSSPETMRRDWDHVGEPDESTLVISGVQSAEACERQMKRRAKSSLAWSWDAESRVCHVSHWMILGGPKKGVVSGVNVPRARRLETYCLQY</sequence>
<evidence type="ECO:0000259" key="13">
    <source>
        <dbReference type="Pfam" id="PF02434"/>
    </source>
</evidence>
<evidence type="ECO:0000256" key="9">
    <source>
        <dbReference type="ARBA" id="ARBA00022989"/>
    </source>
</evidence>
<evidence type="ECO:0000256" key="12">
    <source>
        <dbReference type="SAM" id="MobiDB-lite"/>
    </source>
</evidence>
<gene>
    <name evidence="14" type="ORF">C8A04DRAFT_13212</name>
</gene>
<organism evidence="14 15">
    <name type="scientific">Dichotomopilus funicola</name>
    <dbReference type="NCBI Taxonomy" id="1934379"/>
    <lineage>
        <taxon>Eukaryota</taxon>
        <taxon>Fungi</taxon>
        <taxon>Dikarya</taxon>
        <taxon>Ascomycota</taxon>
        <taxon>Pezizomycotina</taxon>
        <taxon>Sordariomycetes</taxon>
        <taxon>Sordariomycetidae</taxon>
        <taxon>Sordariales</taxon>
        <taxon>Chaetomiaceae</taxon>
        <taxon>Dichotomopilus</taxon>
    </lineage>
</organism>
<keyword evidence="10" id="KW-0472">Membrane</keyword>
<evidence type="ECO:0000256" key="5">
    <source>
        <dbReference type="ARBA" id="ARBA00022676"/>
    </source>
</evidence>
<feature type="domain" description="Fringe-like glycosyltransferase" evidence="13">
    <location>
        <begin position="555"/>
        <end position="700"/>
    </location>
</feature>
<protein>
    <submittedName>
        <fullName evidence="14">Regulator of volume decrease after cellular swelling-domain-containing protein</fullName>
    </submittedName>
</protein>
<dbReference type="Gene3D" id="3.90.550.50">
    <property type="match status" value="1"/>
</dbReference>
<dbReference type="GO" id="GO:0005681">
    <property type="term" value="C:spliceosomal complex"/>
    <property type="evidence" value="ECO:0007669"/>
    <property type="project" value="TreeGrafter"/>
</dbReference>
<dbReference type="GO" id="GO:0045292">
    <property type="term" value="P:mRNA cis splicing, via spliceosome"/>
    <property type="evidence" value="ECO:0007669"/>
    <property type="project" value="TreeGrafter"/>
</dbReference>
<evidence type="ECO:0000256" key="2">
    <source>
        <dbReference type="ARBA" id="ARBA00004496"/>
    </source>
</evidence>
<dbReference type="Pfam" id="PF02434">
    <property type="entry name" value="Fringe"/>
    <property type="match status" value="1"/>
</dbReference>